<name>A0ABT9FV42_9BACL</name>
<dbReference type="Pfam" id="PF02518">
    <property type="entry name" value="HATPase_c"/>
    <property type="match status" value="1"/>
</dbReference>
<dbReference type="InterPro" id="IPR003594">
    <property type="entry name" value="HATPase_dom"/>
</dbReference>
<evidence type="ECO:0000313" key="17">
    <source>
        <dbReference type="EMBL" id="MDP4098575.1"/>
    </source>
</evidence>
<dbReference type="Proteomes" id="UP001241848">
    <property type="component" value="Unassembled WGS sequence"/>
</dbReference>
<dbReference type="InterPro" id="IPR003661">
    <property type="entry name" value="HisK_dim/P_dom"/>
</dbReference>
<dbReference type="GO" id="GO:0016301">
    <property type="term" value="F:kinase activity"/>
    <property type="evidence" value="ECO:0007669"/>
    <property type="project" value="UniProtKB-KW"/>
</dbReference>
<dbReference type="Gene3D" id="6.10.340.10">
    <property type="match status" value="1"/>
</dbReference>
<dbReference type="CDD" id="cd00075">
    <property type="entry name" value="HATPase"/>
    <property type="match status" value="1"/>
</dbReference>
<dbReference type="SUPFAM" id="SSF47384">
    <property type="entry name" value="Homodimeric domain of signal transducing histidine kinase"/>
    <property type="match status" value="1"/>
</dbReference>
<keyword evidence="6" id="KW-0808">Transferase</keyword>
<evidence type="ECO:0000256" key="7">
    <source>
        <dbReference type="ARBA" id="ARBA00022692"/>
    </source>
</evidence>
<dbReference type="PRINTS" id="PR00344">
    <property type="entry name" value="BCTRLSENSOR"/>
</dbReference>
<keyword evidence="7 14" id="KW-0812">Transmembrane</keyword>
<evidence type="ECO:0000256" key="9">
    <source>
        <dbReference type="ARBA" id="ARBA00022777"/>
    </source>
</evidence>
<comment type="caution">
    <text evidence="17">The sequence shown here is derived from an EMBL/GenBank/DDBJ whole genome shotgun (WGS) entry which is preliminary data.</text>
</comment>
<proteinExistence type="predicted"/>
<evidence type="ECO:0000256" key="12">
    <source>
        <dbReference type="ARBA" id="ARBA00023012"/>
    </source>
</evidence>
<dbReference type="PANTHER" id="PTHR45528:SF1">
    <property type="entry name" value="SENSOR HISTIDINE KINASE CPXA"/>
    <property type="match status" value="1"/>
</dbReference>
<dbReference type="InterPro" id="IPR005467">
    <property type="entry name" value="His_kinase_dom"/>
</dbReference>
<dbReference type="SUPFAM" id="SSF158472">
    <property type="entry name" value="HAMP domain-like"/>
    <property type="match status" value="1"/>
</dbReference>
<evidence type="ECO:0000256" key="11">
    <source>
        <dbReference type="ARBA" id="ARBA00022989"/>
    </source>
</evidence>
<dbReference type="Pfam" id="PF00512">
    <property type="entry name" value="HisKA"/>
    <property type="match status" value="1"/>
</dbReference>
<dbReference type="InterPro" id="IPR036097">
    <property type="entry name" value="HisK_dim/P_sf"/>
</dbReference>
<protein>
    <recommendedName>
        <fullName evidence="3">histidine kinase</fullName>
        <ecNumber evidence="3">2.7.13.3</ecNumber>
    </recommendedName>
</protein>
<keyword evidence="18" id="KW-1185">Reference proteome</keyword>
<organism evidence="17 18">
    <name type="scientific">Paenibacillus zeirhizosphaerae</name>
    <dbReference type="NCBI Taxonomy" id="2987519"/>
    <lineage>
        <taxon>Bacteria</taxon>
        <taxon>Bacillati</taxon>
        <taxon>Bacillota</taxon>
        <taxon>Bacilli</taxon>
        <taxon>Bacillales</taxon>
        <taxon>Paenibacillaceae</taxon>
        <taxon>Paenibacillus</taxon>
    </lineage>
</organism>
<reference evidence="17 18" key="1">
    <citation type="submission" date="2022-10" db="EMBL/GenBank/DDBJ databases">
        <title>Paenibacillus description and whole genome data of maize root bacterial community.</title>
        <authorList>
            <person name="Marton D."/>
            <person name="Farkas M."/>
            <person name="Cserhati M."/>
        </authorList>
    </citation>
    <scope>NUCLEOTIDE SEQUENCE [LARGE SCALE GENOMIC DNA]</scope>
    <source>
        <strain evidence="17 18">P96</strain>
    </source>
</reference>
<comment type="subcellular location">
    <subcellularLocation>
        <location evidence="2">Cell membrane</location>
        <topology evidence="2">Multi-pass membrane protein</topology>
    </subcellularLocation>
</comment>
<sequence length="461" mass="52517">MKWNRIYLKLGCTIFGLFMVILLLLGVVINQIFTSFYSTQAHEEANELAAHLSSMLEERVIPFETMEEFTGVEIYLINNKGEFTYLSDDGNDRSVQQWPEVWSNEDLLEGRKFEKEFMYQNQLYLLHGIPVNNPSDSTIKGIYVISSLESMKNSILTIRWLLVLAGVGTLILALGCIFILSKKLSNPLVKIEEATRKIAKGELDTRLQVPSKDEVGSLAQAINDLAKELKRYRDTRSEFFANISHELRTPVTYMQGYANILSKGYVEDEAEQQKYLHIISEESHRLTVIINDLFELAKIEEGKIELNMELTDPAEIIRRSMDKVRLKAQEKELELSSHFEKVSSFYVDPIRFEQILLNLLENAIRYTATGSVRITLTQEDRQGIVAISDSGPGIPKDELPYIFERFYRVEKSRSRQLGGTGLGLSIVQHLVQLQGGKIEVESEVGRGTVFKVMFPIGDLNS</sequence>
<feature type="transmembrane region" description="Helical" evidence="14">
    <location>
        <begin position="160"/>
        <end position="180"/>
    </location>
</feature>
<evidence type="ECO:0000313" key="18">
    <source>
        <dbReference type="Proteomes" id="UP001241848"/>
    </source>
</evidence>
<keyword evidence="4" id="KW-1003">Cell membrane</keyword>
<dbReference type="InterPro" id="IPR036890">
    <property type="entry name" value="HATPase_C_sf"/>
</dbReference>
<evidence type="ECO:0000256" key="13">
    <source>
        <dbReference type="ARBA" id="ARBA00023136"/>
    </source>
</evidence>
<evidence type="ECO:0000259" key="16">
    <source>
        <dbReference type="PROSITE" id="PS50885"/>
    </source>
</evidence>
<dbReference type="CDD" id="cd00082">
    <property type="entry name" value="HisKA"/>
    <property type="match status" value="1"/>
</dbReference>
<dbReference type="EMBL" id="JAPCKK010000027">
    <property type="protein sequence ID" value="MDP4098575.1"/>
    <property type="molecule type" value="Genomic_DNA"/>
</dbReference>
<keyword evidence="10" id="KW-0067">ATP-binding</keyword>
<dbReference type="InterPro" id="IPR003660">
    <property type="entry name" value="HAMP_dom"/>
</dbReference>
<feature type="domain" description="Histidine kinase" evidence="15">
    <location>
        <begin position="242"/>
        <end position="458"/>
    </location>
</feature>
<keyword evidence="13 14" id="KW-0472">Membrane</keyword>
<evidence type="ECO:0000256" key="2">
    <source>
        <dbReference type="ARBA" id="ARBA00004651"/>
    </source>
</evidence>
<dbReference type="Gene3D" id="1.10.287.130">
    <property type="match status" value="1"/>
</dbReference>
<evidence type="ECO:0000256" key="1">
    <source>
        <dbReference type="ARBA" id="ARBA00000085"/>
    </source>
</evidence>
<dbReference type="PROSITE" id="PS50109">
    <property type="entry name" value="HIS_KIN"/>
    <property type="match status" value="1"/>
</dbReference>
<dbReference type="SMART" id="SM00304">
    <property type="entry name" value="HAMP"/>
    <property type="match status" value="1"/>
</dbReference>
<dbReference type="SMART" id="SM00387">
    <property type="entry name" value="HATPase_c"/>
    <property type="match status" value="1"/>
</dbReference>
<keyword evidence="11 14" id="KW-1133">Transmembrane helix</keyword>
<gene>
    <name evidence="17" type="ORF">OIN60_17725</name>
</gene>
<evidence type="ECO:0000256" key="4">
    <source>
        <dbReference type="ARBA" id="ARBA00022475"/>
    </source>
</evidence>
<comment type="catalytic activity">
    <reaction evidence="1">
        <text>ATP + protein L-histidine = ADP + protein N-phospho-L-histidine.</text>
        <dbReference type="EC" id="2.7.13.3"/>
    </reaction>
</comment>
<dbReference type="InterPro" id="IPR004358">
    <property type="entry name" value="Sig_transdc_His_kin-like_C"/>
</dbReference>
<dbReference type="PANTHER" id="PTHR45528">
    <property type="entry name" value="SENSOR HISTIDINE KINASE CPXA"/>
    <property type="match status" value="1"/>
</dbReference>
<dbReference type="SUPFAM" id="SSF55874">
    <property type="entry name" value="ATPase domain of HSP90 chaperone/DNA topoisomerase II/histidine kinase"/>
    <property type="match status" value="1"/>
</dbReference>
<dbReference type="EC" id="2.7.13.3" evidence="3"/>
<keyword evidence="9 17" id="KW-0418">Kinase</keyword>
<evidence type="ECO:0000256" key="6">
    <source>
        <dbReference type="ARBA" id="ARBA00022679"/>
    </source>
</evidence>
<evidence type="ECO:0000256" key="10">
    <source>
        <dbReference type="ARBA" id="ARBA00022840"/>
    </source>
</evidence>
<dbReference type="Gene3D" id="3.30.565.10">
    <property type="entry name" value="Histidine kinase-like ATPase, C-terminal domain"/>
    <property type="match status" value="1"/>
</dbReference>
<evidence type="ECO:0000256" key="8">
    <source>
        <dbReference type="ARBA" id="ARBA00022741"/>
    </source>
</evidence>
<keyword evidence="12" id="KW-0902">Two-component regulatory system</keyword>
<keyword evidence="5" id="KW-0597">Phosphoprotein</keyword>
<dbReference type="RefSeq" id="WP_305756197.1">
    <property type="nucleotide sequence ID" value="NZ_JAPCKK010000027.1"/>
</dbReference>
<dbReference type="Pfam" id="PF00672">
    <property type="entry name" value="HAMP"/>
    <property type="match status" value="1"/>
</dbReference>
<keyword evidence="8" id="KW-0547">Nucleotide-binding</keyword>
<evidence type="ECO:0000256" key="3">
    <source>
        <dbReference type="ARBA" id="ARBA00012438"/>
    </source>
</evidence>
<evidence type="ECO:0000256" key="5">
    <source>
        <dbReference type="ARBA" id="ARBA00022553"/>
    </source>
</evidence>
<dbReference type="PROSITE" id="PS50885">
    <property type="entry name" value="HAMP"/>
    <property type="match status" value="1"/>
</dbReference>
<dbReference type="InterPro" id="IPR050398">
    <property type="entry name" value="HssS/ArlS-like"/>
</dbReference>
<feature type="domain" description="HAMP" evidence="16">
    <location>
        <begin position="182"/>
        <end position="234"/>
    </location>
</feature>
<dbReference type="CDD" id="cd06225">
    <property type="entry name" value="HAMP"/>
    <property type="match status" value="1"/>
</dbReference>
<dbReference type="SMART" id="SM00388">
    <property type="entry name" value="HisKA"/>
    <property type="match status" value="1"/>
</dbReference>
<evidence type="ECO:0000259" key="15">
    <source>
        <dbReference type="PROSITE" id="PS50109"/>
    </source>
</evidence>
<evidence type="ECO:0000256" key="14">
    <source>
        <dbReference type="SAM" id="Phobius"/>
    </source>
</evidence>
<feature type="transmembrane region" description="Helical" evidence="14">
    <location>
        <begin position="6"/>
        <end position="29"/>
    </location>
</feature>
<accession>A0ABT9FV42</accession>